<dbReference type="OrthoDB" id="1900844at2759"/>
<evidence type="ECO:0000256" key="2">
    <source>
        <dbReference type="ARBA" id="ARBA00010985"/>
    </source>
</evidence>
<dbReference type="PANTHER" id="PTHR36049:SF3">
    <property type="match status" value="1"/>
</dbReference>
<dbReference type="GO" id="GO:0009536">
    <property type="term" value="C:plastid"/>
    <property type="evidence" value="ECO:0007669"/>
    <property type="project" value="UniProtKB-SubCell"/>
</dbReference>
<dbReference type="EMBL" id="KZ452037">
    <property type="protein sequence ID" value="PKA49712.1"/>
    <property type="molecule type" value="Genomic_DNA"/>
</dbReference>
<sequence length="190" mass="20722">MKACSSRLVRPHFHPAIHGHQLHLCFSLSFVPSTTLRPNPSARSTGGINSPSVRNLGVASAPSKVFAEKDLLPEEDSSNEGLRRLLLLAGFSFALGFLVLGFGGEEKAMALGPEGPLMEEFWDNVRRYGLYIITVSTGAIYTILQPILELLKNPITAILIVIVFVGSFYLLSQVLSAMVGVSEFSYDYGY</sequence>
<dbReference type="Proteomes" id="UP000236161">
    <property type="component" value="Unassembled WGS sequence"/>
</dbReference>
<feature type="transmembrane region" description="Helical" evidence="5">
    <location>
        <begin position="128"/>
        <end position="148"/>
    </location>
</feature>
<keyword evidence="5" id="KW-0812">Transmembrane</keyword>
<evidence type="ECO:0000256" key="1">
    <source>
        <dbReference type="ARBA" id="ARBA00004474"/>
    </source>
</evidence>
<keyword evidence="7" id="KW-1185">Reference proteome</keyword>
<evidence type="ECO:0000256" key="3">
    <source>
        <dbReference type="ARBA" id="ARBA00021584"/>
    </source>
</evidence>
<keyword evidence="4" id="KW-0934">Plastid</keyword>
<accession>A0A2I0A2D3</accession>
<dbReference type="STRING" id="1088818.A0A2I0A2D3"/>
<reference evidence="6 7" key="1">
    <citation type="journal article" date="2017" name="Nature">
        <title>The Apostasia genome and the evolution of orchids.</title>
        <authorList>
            <person name="Zhang G.Q."/>
            <person name="Liu K.W."/>
            <person name="Li Z."/>
            <person name="Lohaus R."/>
            <person name="Hsiao Y.Y."/>
            <person name="Niu S.C."/>
            <person name="Wang J.Y."/>
            <person name="Lin Y.C."/>
            <person name="Xu Q."/>
            <person name="Chen L.J."/>
            <person name="Yoshida K."/>
            <person name="Fujiwara S."/>
            <person name="Wang Z.W."/>
            <person name="Zhang Y.Q."/>
            <person name="Mitsuda N."/>
            <person name="Wang M."/>
            <person name="Liu G.H."/>
            <person name="Pecoraro L."/>
            <person name="Huang H.X."/>
            <person name="Xiao X.J."/>
            <person name="Lin M."/>
            <person name="Wu X.Y."/>
            <person name="Wu W.L."/>
            <person name="Chen Y.Y."/>
            <person name="Chang S.B."/>
            <person name="Sakamoto S."/>
            <person name="Ohme-Takagi M."/>
            <person name="Yagi M."/>
            <person name="Zeng S.J."/>
            <person name="Shen C.Y."/>
            <person name="Yeh C.M."/>
            <person name="Luo Y.B."/>
            <person name="Tsai W.C."/>
            <person name="Van de Peer Y."/>
            <person name="Liu Z.J."/>
        </authorList>
    </citation>
    <scope>NUCLEOTIDE SEQUENCE [LARGE SCALE GENOMIC DNA]</scope>
    <source>
        <strain evidence="7">cv. Shenzhen</strain>
        <tissue evidence="6">Stem</tissue>
    </source>
</reference>
<keyword evidence="5" id="KW-0472">Membrane</keyword>
<feature type="transmembrane region" description="Helical" evidence="5">
    <location>
        <begin position="155"/>
        <end position="181"/>
    </location>
</feature>
<feature type="transmembrane region" description="Helical" evidence="5">
    <location>
        <begin position="85"/>
        <end position="104"/>
    </location>
</feature>
<evidence type="ECO:0000313" key="6">
    <source>
        <dbReference type="EMBL" id="PKA49712.1"/>
    </source>
</evidence>
<evidence type="ECO:0000256" key="4">
    <source>
        <dbReference type="ARBA" id="ARBA00022640"/>
    </source>
</evidence>
<proteinExistence type="inferred from homology"/>
<comment type="subcellular location">
    <subcellularLocation>
        <location evidence="1">Plastid</location>
    </subcellularLocation>
</comment>
<organism evidence="6 7">
    <name type="scientific">Apostasia shenzhenica</name>
    <dbReference type="NCBI Taxonomy" id="1088818"/>
    <lineage>
        <taxon>Eukaryota</taxon>
        <taxon>Viridiplantae</taxon>
        <taxon>Streptophyta</taxon>
        <taxon>Embryophyta</taxon>
        <taxon>Tracheophyta</taxon>
        <taxon>Spermatophyta</taxon>
        <taxon>Magnoliopsida</taxon>
        <taxon>Liliopsida</taxon>
        <taxon>Asparagales</taxon>
        <taxon>Orchidaceae</taxon>
        <taxon>Apostasioideae</taxon>
        <taxon>Apostasia</taxon>
    </lineage>
</organism>
<evidence type="ECO:0000313" key="7">
    <source>
        <dbReference type="Proteomes" id="UP000236161"/>
    </source>
</evidence>
<name>A0A2I0A2D3_9ASPA</name>
<dbReference type="Pfam" id="PF05421">
    <property type="entry name" value="DUF751"/>
    <property type="match status" value="1"/>
</dbReference>
<comment type="similarity">
    <text evidence="2">Belongs to the ycf33 family.</text>
</comment>
<keyword evidence="5" id="KW-1133">Transmembrane helix</keyword>
<gene>
    <name evidence="6" type="primary">ycf33</name>
    <name evidence="6" type="ORF">AXF42_Ash004253</name>
</gene>
<protein>
    <recommendedName>
        <fullName evidence="3">Uncharacterized protein ycf33</fullName>
    </recommendedName>
</protein>
<evidence type="ECO:0000256" key="5">
    <source>
        <dbReference type="SAM" id="Phobius"/>
    </source>
</evidence>
<dbReference type="InterPro" id="IPR008470">
    <property type="entry name" value="Uncharacterised_Ycf33"/>
</dbReference>
<dbReference type="AlphaFoldDB" id="A0A2I0A2D3"/>
<dbReference type="PANTHER" id="PTHR36049">
    <property type="entry name" value="TRANSMEMBRANE PROTEIN"/>
    <property type="match status" value="1"/>
</dbReference>